<dbReference type="EMBL" id="STGT01000003">
    <property type="protein sequence ID" value="THV13851.1"/>
    <property type="molecule type" value="Genomic_DNA"/>
</dbReference>
<keyword evidence="3" id="KW-1185">Reference proteome</keyword>
<name>A0ABY2QUG6_9HYPH</name>
<organism evidence="2 3">
    <name type="scientific">Rhizobium rhizophilum</name>
    <dbReference type="NCBI Taxonomy" id="1850373"/>
    <lineage>
        <taxon>Bacteria</taxon>
        <taxon>Pseudomonadati</taxon>
        <taxon>Pseudomonadota</taxon>
        <taxon>Alphaproteobacteria</taxon>
        <taxon>Hyphomicrobiales</taxon>
        <taxon>Rhizobiaceae</taxon>
        <taxon>Rhizobium/Agrobacterium group</taxon>
        <taxon>Rhizobium</taxon>
    </lineage>
</organism>
<dbReference type="Proteomes" id="UP000309667">
    <property type="component" value="Unassembled WGS sequence"/>
</dbReference>
<feature type="region of interest" description="Disordered" evidence="1">
    <location>
        <begin position="922"/>
        <end position="945"/>
    </location>
</feature>
<evidence type="ECO:0000313" key="2">
    <source>
        <dbReference type="EMBL" id="THV13851.1"/>
    </source>
</evidence>
<evidence type="ECO:0000313" key="3">
    <source>
        <dbReference type="Proteomes" id="UP000309667"/>
    </source>
</evidence>
<dbReference type="InterPro" id="IPR025048">
    <property type="entry name" value="DUF3987"/>
</dbReference>
<dbReference type="Pfam" id="PF13148">
    <property type="entry name" value="DUF3987"/>
    <property type="match status" value="1"/>
</dbReference>
<sequence length="945" mass="104395">MRNASRSCSGRGQQANRDRYCGSWSTTHSPEKANPSAWQGVSGLLKAGTMNIAEAIENRNAPLRSQGKGPSWETSKASALAPSKRSQAGATAAEFLRGYDLTGWHAVVRINPETGFTKGKTFAPGSWGEIAAYIDEWDGKENLYFSVNSPKPNSADGKLSKDDIAFIRAVFVDKDPDKSLPFPEARTELEQYVPHVLKHSMRPSITLDSGGGFQFLWKLAEKLDAATFQKAVEEQGRGLAALFVGDSVQNIDRILRLPGTQNIPDAKKRARGRTTVLIARVVDTHEATFTLDRLAAYAPPLQKPEREADTDKLVSEASAEIDMGLARASVYYTDLPDELRSKFERALNQHPRLKDIWNGDASSLYGPDSSKSGFRFSLAKGLGYCADVQFTAQDFADLIHVWDQQNDALDDITKYKLSRDWGRGAAPIIAERTGYFEEVRESTSDWPDPLDIFGDEDPMDLGSLPDDALPPIIDRFAQSEARRKGVPLAFAASAAIGVTAAAIGASLRIQVKQRDTGWTEPASLWLALVADPGRVKTPTIGAATRPLQEIDSEFYRKFKARRDIWTAQAQAHKKGKGAPPPGDAPIVRRIAVDDVTFEMQARIHADNPRGLLRTPDELMGFFGSFGAYKASGDGDRTQMLRLFDGGSIMLDRVGAGSIRAEQALMGIVAGTQPEKIAKAVRDLGADGMLQRFLFVLDDGKARKSVDEAPDERAAAGYRALLRELATAEYSNAPAVRMDEAAQELFNETAENIDGLKGVVGMPLAWQGHIQKWGKFLPRLVLTFHCIDMFALYGCIDPTATIDRMSVERAGNFARFLLRHSMTFYRQYFDLGQDVEESQWFAGYLLTHPEVSSVDHRTLYDARKSLRGDANRRLRARILKDLESVGWLRTAEQGTDGPARCSVNPTIHARFAARAEWERRDRETKRAAIEKSAQAKNWLTDETSGK</sequence>
<gene>
    <name evidence="2" type="ORF">E9677_13200</name>
</gene>
<feature type="region of interest" description="Disordered" evidence="1">
    <location>
        <begin position="1"/>
        <end position="36"/>
    </location>
</feature>
<feature type="compositionally biased region" description="Polar residues" evidence="1">
    <location>
        <begin position="933"/>
        <end position="945"/>
    </location>
</feature>
<feature type="compositionally biased region" description="Polar residues" evidence="1">
    <location>
        <begin position="1"/>
        <end position="15"/>
    </location>
</feature>
<accession>A0ABY2QUG6</accession>
<evidence type="ECO:0000256" key="1">
    <source>
        <dbReference type="SAM" id="MobiDB-lite"/>
    </source>
</evidence>
<feature type="region of interest" description="Disordered" evidence="1">
    <location>
        <begin position="57"/>
        <end position="84"/>
    </location>
</feature>
<reference evidence="2 3" key="1">
    <citation type="submission" date="2019-04" db="EMBL/GenBank/DDBJ databases">
        <title>Genome sequence of strain 7209-2.</title>
        <authorList>
            <person name="Gao J."/>
            <person name="Sun J."/>
        </authorList>
    </citation>
    <scope>NUCLEOTIDE SEQUENCE [LARGE SCALE GENOMIC DNA]</scope>
    <source>
        <strain evidence="2 3">7209-2</strain>
    </source>
</reference>
<comment type="caution">
    <text evidence="2">The sequence shown here is derived from an EMBL/GenBank/DDBJ whole genome shotgun (WGS) entry which is preliminary data.</text>
</comment>
<proteinExistence type="predicted"/>
<protein>
    <submittedName>
        <fullName evidence="2">DUF3987 domain-containing protein</fullName>
    </submittedName>
</protein>